<dbReference type="PANTHER" id="PTHR43434:SF1">
    <property type="entry name" value="PHOSPHOGLYCOLATE PHOSPHATASE"/>
    <property type="match status" value="1"/>
</dbReference>
<dbReference type="GO" id="GO:0008967">
    <property type="term" value="F:phosphoglycolate phosphatase activity"/>
    <property type="evidence" value="ECO:0007669"/>
    <property type="project" value="TreeGrafter"/>
</dbReference>
<dbReference type="InterPro" id="IPR023214">
    <property type="entry name" value="HAD_sf"/>
</dbReference>
<dbReference type="EMBL" id="LNQE01000676">
    <property type="protein sequence ID" value="KUG25481.1"/>
    <property type="molecule type" value="Genomic_DNA"/>
</dbReference>
<dbReference type="SFLD" id="SFLDG01129">
    <property type="entry name" value="C1.5:_HAD__Beta-PGM__Phosphata"/>
    <property type="match status" value="1"/>
</dbReference>
<gene>
    <name evidence="1" type="ORF">ASZ90_004693</name>
</gene>
<dbReference type="SUPFAM" id="SSF56784">
    <property type="entry name" value="HAD-like"/>
    <property type="match status" value="1"/>
</dbReference>
<evidence type="ECO:0000313" key="1">
    <source>
        <dbReference type="EMBL" id="KUG25481.1"/>
    </source>
</evidence>
<dbReference type="InterPro" id="IPR023198">
    <property type="entry name" value="PGP-like_dom2"/>
</dbReference>
<dbReference type="InterPro" id="IPR041492">
    <property type="entry name" value="HAD_2"/>
</dbReference>
<comment type="caution">
    <text evidence="1">The sequence shown here is derived from an EMBL/GenBank/DDBJ whole genome shotgun (WGS) entry which is preliminary data.</text>
</comment>
<dbReference type="InterPro" id="IPR036412">
    <property type="entry name" value="HAD-like_sf"/>
</dbReference>
<organism evidence="1">
    <name type="scientific">hydrocarbon metagenome</name>
    <dbReference type="NCBI Taxonomy" id="938273"/>
    <lineage>
        <taxon>unclassified sequences</taxon>
        <taxon>metagenomes</taxon>
        <taxon>ecological metagenomes</taxon>
    </lineage>
</organism>
<protein>
    <submittedName>
        <fullName evidence="1">Putative phosphatase</fullName>
    </submittedName>
</protein>
<dbReference type="Gene3D" id="1.10.150.240">
    <property type="entry name" value="Putative phosphatase, domain 2"/>
    <property type="match status" value="1"/>
</dbReference>
<dbReference type="SFLD" id="SFLDS00003">
    <property type="entry name" value="Haloacid_Dehalogenase"/>
    <property type="match status" value="1"/>
</dbReference>
<dbReference type="Gene3D" id="3.40.50.1000">
    <property type="entry name" value="HAD superfamily/HAD-like"/>
    <property type="match status" value="1"/>
</dbReference>
<dbReference type="AlphaFoldDB" id="A0A0W8FXH8"/>
<dbReference type="InterPro" id="IPR050155">
    <property type="entry name" value="HAD-like_hydrolase_sf"/>
</dbReference>
<sequence length="217" mass="24944">MIADLSKYKHIIWDWNGTILNDLDMCVKIINELLEQHKMSTITTEYYKDVFTIPVENYYKAIGFDFDKKSFAVIGKEWMDEYERRKYNDASIHPDVKKIITGIHQNGQSQSILSAYMQHTLEELVEHYNLSNYFDYLVGAGDIYAYGKVEQGKMLMQKLGLQKGESILIGDTIHDYEVAQAIGADCLLTAEGHQSYERLASTGCKVIHSLKELVNRN</sequence>
<name>A0A0W8FXH8_9ZZZZ</name>
<dbReference type="PANTHER" id="PTHR43434">
    <property type="entry name" value="PHOSPHOGLYCOLATE PHOSPHATASE"/>
    <property type="match status" value="1"/>
</dbReference>
<reference evidence="1" key="1">
    <citation type="journal article" date="2015" name="Proc. Natl. Acad. Sci. U.S.A.">
        <title>Networks of energetic and metabolic interactions define dynamics in microbial communities.</title>
        <authorList>
            <person name="Embree M."/>
            <person name="Liu J.K."/>
            <person name="Al-Bassam M.M."/>
            <person name="Zengler K."/>
        </authorList>
    </citation>
    <scope>NUCLEOTIDE SEQUENCE</scope>
</reference>
<accession>A0A0W8FXH8</accession>
<proteinExistence type="predicted"/>
<dbReference type="GO" id="GO:0005829">
    <property type="term" value="C:cytosol"/>
    <property type="evidence" value="ECO:0007669"/>
    <property type="project" value="TreeGrafter"/>
</dbReference>
<dbReference type="GO" id="GO:0006281">
    <property type="term" value="P:DNA repair"/>
    <property type="evidence" value="ECO:0007669"/>
    <property type="project" value="TreeGrafter"/>
</dbReference>
<dbReference type="Pfam" id="PF13419">
    <property type="entry name" value="HAD_2"/>
    <property type="match status" value="1"/>
</dbReference>